<feature type="transmembrane region" description="Helical" evidence="9">
    <location>
        <begin position="12"/>
        <end position="30"/>
    </location>
</feature>
<keyword evidence="6" id="KW-0732">Signal</keyword>
<gene>
    <name evidence="11" type="ORF">BZ3500_MVSOF-1268-A1-R1_CHR4-4G07492</name>
</gene>
<keyword evidence="9" id="KW-1133">Transmembrane helix</keyword>
<evidence type="ECO:0000313" key="11">
    <source>
        <dbReference type="EMBL" id="SCZ96626.1"/>
    </source>
</evidence>
<protein>
    <recommendedName>
        <fullName evidence="4">mannan endo-1,4-beta-mannosidase</fullName>
        <ecNumber evidence="4">3.2.1.78</ecNumber>
    </recommendedName>
</protein>
<dbReference type="InterPro" id="IPR045053">
    <property type="entry name" value="MAN-like"/>
</dbReference>
<evidence type="ECO:0000313" key="12">
    <source>
        <dbReference type="Proteomes" id="UP000249723"/>
    </source>
</evidence>
<dbReference type="Proteomes" id="UP000249723">
    <property type="component" value="Unassembled WGS sequence"/>
</dbReference>
<dbReference type="Pfam" id="PF26410">
    <property type="entry name" value="GH5_mannosidase"/>
    <property type="match status" value="1"/>
</dbReference>
<keyword evidence="9" id="KW-0472">Membrane</keyword>
<feature type="domain" description="Glycoside hydrolase family 5" evidence="10">
    <location>
        <begin position="160"/>
        <end position="325"/>
    </location>
</feature>
<keyword evidence="8" id="KW-0326">Glycosidase</keyword>
<evidence type="ECO:0000256" key="4">
    <source>
        <dbReference type="ARBA" id="ARBA00012706"/>
    </source>
</evidence>
<evidence type="ECO:0000259" key="10">
    <source>
        <dbReference type="Pfam" id="PF26410"/>
    </source>
</evidence>
<keyword evidence="7" id="KW-0378">Hydrolase</keyword>
<comment type="similarity">
    <text evidence="3">Belongs to the glycosyl hydrolase 5 (cellulase A) family.</text>
</comment>
<comment type="subcellular location">
    <subcellularLocation>
        <location evidence="2">Secreted</location>
    </subcellularLocation>
</comment>
<evidence type="ECO:0000256" key="2">
    <source>
        <dbReference type="ARBA" id="ARBA00004613"/>
    </source>
</evidence>
<accession>A0A2X0KXK1</accession>
<dbReference type="Gene3D" id="3.20.20.80">
    <property type="entry name" value="Glycosidases"/>
    <property type="match status" value="1"/>
</dbReference>
<evidence type="ECO:0000256" key="6">
    <source>
        <dbReference type="ARBA" id="ARBA00022729"/>
    </source>
</evidence>
<organism evidence="11 12">
    <name type="scientific">Microbotryum saponariae</name>
    <dbReference type="NCBI Taxonomy" id="289078"/>
    <lineage>
        <taxon>Eukaryota</taxon>
        <taxon>Fungi</taxon>
        <taxon>Dikarya</taxon>
        <taxon>Basidiomycota</taxon>
        <taxon>Pucciniomycotina</taxon>
        <taxon>Microbotryomycetes</taxon>
        <taxon>Microbotryales</taxon>
        <taxon>Microbotryaceae</taxon>
        <taxon>Microbotryum</taxon>
    </lineage>
</organism>
<evidence type="ECO:0000256" key="8">
    <source>
        <dbReference type="ARBA" id="ARBA00023295"/>
    </source>
</evidence>
<evidence type="ECO:0000256" key="5">
    <source>
        <dbReference type="ARBA" id="ARBA00022525"/>
    </source>
</evidence>
<dbReference type="EMBL" id="FMWP01000089">
    <property type="protein sequence ID" value="SCZ96626.1"/>
    <property type="molecule type" value="Genomic_DNA"/>
</dbReference>
<sequence>MLVTAPFSLSQRLGFSVIFLVLTMGLLSNLKLKQASATDKTQVFLNSGWSTSSTARGDQGGSRDGSEWTSVDPRDHFVRVHNGQLVLAGHPFRFAGLNAPELLDGNVSGPFEIGHTFQTLSMRGSFARAVTRTYTLQINSRNIGRGHIKSWHREWKDWEWDEGRLKEIDRVLAEARKYGVKLIIPIINQDTGEDSNWVGSYADLIRMVSTRNVHRRFLITNGAFRDLQRKGLSTYEESTKVDWWTDHEMIESQLIIDKLLNRVNHINGIRIGDDATILAFETGNEMNCNGMRPAPASWTLKIAKHFKSRAPQILVMDGSFARTESITGSYPIEVLQSKSVLSRYYTYGSEGAIRLTRPRCCFRYSDVDILSYHYYGSGDSYRVKKDCEYVFGKHGKAFVAGEMGFFAEPSMYDSFLKDLHKYGGSGALVWSLRPASAGGGYKTHGEGNGNFAMHIPGWATCSHPEFDPRERQIISILRHHSYTMNHQKTPAQHPVPPAPSKVWLDPSSPDQTHLLWTSAPWAHSYELILRDLSTGHEYGRRQVWDCTKEGESRLELSRELGAAPRRQLGVCLRGISLDGTPGPESEMLRLDSSIGNDLAI</sequence>
<keyword evidence="9" id="KW-0812">Transmembrane</keyword>
<evidence type="ECO:0000256" key="7">
    <source>
        <dbReference type="ARBA" id="ARBA00022801"/>
    </source>
</evidence>
<reference evidence="12" key="1">
    <citation type="submission" date="2016-10" db="EMBL/GenBank/DDBJ databases">
        <authorList>
            <person name="Jeantristanb JTB J.-T."/>
            <person name="Ricardo R."/>
        </authorList>
    </citation>
    <scope>NUCLEOTIDE SEQUENCE [LARGE SCALE GENOMIC DNA]</scope>
</reference>
<comment type="catalytic activity">
    <reaction evidence="1">
        <text>Random hydrolysis of (1-&gt;4)-beta-D-mannosidic linkages in mannans, galactomannans and glucomannans.</text>
        <dbReference type="EC" id="3.2.1.78"/>
    </reaction>
</comment>
<dbReference type="GO" id="GO:0005576">
    <property type="term" value="C:extracellular region"/>
    <property type="evidence" value="ECO:0007669"/>
    <property type="project" value="UniProtKB-SubCell"/>
</dbReference>
<evidence type="ECO:0000256" key="3">
    <source>
        <dbReference type="ARBA" id="ARBA00005641"/>
    </source>
</evidence>
<evidence type="ECO:0000256" key="9">
    <source>
        <dbReference type="SAM" id="Phobius"/>
    </source>
</evidence>
<dbReference type="STRING" id="289078.A0A2X0KXK1"/>
<dbReference type="InterPro" id="IPR001547">
    <property type="entry name" value="Glyco_hydro_5"/>
</dbReference>
<dbReference type="OrthoDB" id="406631at2759"/>
<dbReference type="InterPro" id="IPR017853">
    <property type="entry name" value="GH"/>
</dbReference>
<dbReference type="GO" id="GO:0016985">
    <property type="term" value="F:mannan endo-1,4-beta-mannosidase activity"/>
    <property type="evidence" value="ECO:0007669"/>
    <property type="project" value="UniProtKB-EC"/>
</dbReference>
<keyword evidence="12" id="KW-1185">Reference proteome</keyword>
<name>A0A2X0KXK1_9BASI</name>
<proteinExistence type="inferred from homology"/>
<evidence type="ECO:0000256" key="1">
    <source>
        <dbReference type="ARBA" id="ARBA00001678"/>
    </source>
</evidence>
<dbReference type="PANTHER" id="PTHR31451">
    <property type="match status" value="1"/>
</dbReference>
<dbReference type="AlphaFoldDB" id="A0A2X0KXK1"/>
<keyword evidence="5" id="KW-0964">Secreted</keyword>
<dbReference type="EC" id="3.2.1.78" evidence="4"/>
<dbReference type="PANTHER" id="PTHR31451:SF39">
    <property type="entry name" value="MANNAN ENDO-1,4-BETA-MANNOSIDASE 1"/>
    <property type="match status" value="1"/>
</dbReference>
<dbReference type="SUPFAM" id="SSF51445">
    <property type="entry name" value="(Trans)glycosidases"/>
    <property type="match status" value="1"/>
</dbReference>